<protein>
    <submittedName>
        <fullName evidence="7">SNF2 family N-terminal domain-containing protein</fullName>
    </submittedName>
</protein>
<dbReference type="EMBL" id="JAUIQD010000001">
    <property type="protein sequence ID" value="KAK3363960.1"/>
    <property type="molecule type" value="Genomic_DNA"/>
</dbReference>
<keyword evidence="1" id="KW-0547">Nucleotide-binding</keyword>
<evidence type="ECO:0000259" key="5">
    <source>
        <dbReference type="PROSITE" id="PS51192"/>
    </source>
</evidence>
<dbReference type="SMART" id="SM00490">
    <property type="entry name" value="HELICc"/>
    <property type="match status" value="1"/>
</dbReference>
<name>A0AAJ0MKM4_9PEZI</name>
<dbReference type="InterPro" id="IPR014001">
    <property type="entry name" value="Helicase_ATP-bd"/>
</dbReference>
<proteinExistence type="predicted"/>
<dbReference type="InterPro" id="IPR027417">
    <property type="entry name" value="P-loop_NTPase"/>
</dbReference>
<dbReference type="CDD" id="cd18793">
    <property type="entry name" value="SF2_C_SNF"/>
    <property type="match status" value="1"/>
</dbReference>
<dbReference type="InterPro" id="IPR038718">
    <property type="entry name" value="SNF2-like_sf"/>
</dbReference>
<feature type="region of interest" description="Disordered" evidence="4">
    <location>
        <begin position="197"/>
        <end position="216"/>
    </location>
</feature>
<accession>A0AAJ0MKM4</accession>
<dbReference type="InterPro" id="IPR050628">
    <property type="entry name" value="SNF2_RAD54_helicase_TF"/>
</dbReference>
<keyword evidence="3" id="KW-0067">ATP-binding</keyword>
<evidence type="ECO:0000256" key="3">
    <source>
        <dbReference type="ARBA" id="ARBA00022840"/>
    </source>
</evidence>
<dbReference type="Gene3D" id="3.40.50.300">
    <property type="entry name" value="P-loop containing nucleotide triphosphate hydrolases"/>
    <property type="match status" value="1"/>
</dbReference>
<sequence>MDWSPSDVPELSVDDSNQSDGASICYGAICGGEAIFELENGATVVAQEPDFCVLDVAPVGQYFRLSSSSDGITAHPDISTCRTLRSVAGIPRLTFKAVVQSLRLLEKVKRSSDKVVVPITVNIYGPREDADRVARVLCSVSAFLQHPFYLEDGVRYFNPQFFRLESQMEDLTHLAGLSERDLRGKAISKEIEGVLSSLEHPTPGSRDLGGLNSSQPEAVTTTLTSHQLEAIGFVQQREDHEYYQSVRKDVLLLTGIRPKDSVPSYAVGGILADAMGLGKTLTMIAVIVLTASHAAKYAADSRRDITAPVSDENPRSRATLVVATSKQVLDVWENEIEKHVKHETLNVCVFHGKTRPDSAKDVVDYDIVITTYATLVMDKKKNGLLQHIHWYRIILDEAHWIRNPSSAQFKSCLSLISARRWCLTGTPIQNRIDDLVSLLRFLHAEPFCRLSVFQRHILQPLGEDIAYGALRLQALLRSICIRRTERVLNLPETRYEQLSLTLGPQERALYDDIIRQCARDMDTRISSATTIGKYSILFTAITKLRRVCNHGAALVKPSGPAMSDLDTDKACDYCCGSDSDKAQLLSAADICPQCGKSLISETPRPGESDPTATVALLSMAADSQLATKEPVPDLRTHGLLQPSTKLSAVIENLGRVEPGSKSLVFSYWTTTLDLLEQHLKARSIIPLKMDGRVPDNERQVLLERFRQSQTGVLLVSLQTGAVGLDLTAAQYVHIVEPQWNPSVEEQAIARAVRMGQKRSVTVFRYIMDGSVEKVSVRTVSN</sequence>
<feature type="domain" description="Helicase ATP-binding" evidence="5">
    <location>
        <begin position="260"/>
        <end position="445"/>
    </location>
</feature>
<dbReference type="Proteomes" id="UP001275084">
    <property type="component" value="Unassembled WGS sequence"/>
</dbReference>
<dbReference type="GO" id="GO:0006281">
    <property type="term" value="P:DNA repair"/>
    <property type="evidence" value="ECO:0007669"/>
    <property type="project" value="TreeGrafter"/>
</dbReference>
<dbReference type="InterPro" id="IPR049730">
    <property type="entry name" value="SNF2/RAD54-like_C"/>
</dbReference>
<evidence type="ECO:0000256" key="2">
    <source>
        <dbReference type="ARBA" id="ARBA00022801"/>
    </source>
</evidence>
<dbReference type="CDD" id="cd18008">
    <property type="entry name" value="DEXDc_SHPRH-like"/>
    <property type="match status" value="1"/>
</dbReference>
<comment type="caution">
    <text evidence="7">The sequence shown here is derived from an EMBL/GenBank/DDBJ whole genome shotgun (WGS) entry which is preliminary data.</text>
</comment>
<dbReference type="GO" id="GO:0016787">
    <property type="term" value="F:hydrolase activity"/>
    <property type="evidence" value="ECO:0007669"/>
    <property type="project" value="UniProtKB-KW"/>
</dbReference>
<dbReference type="PANTHER" id="PTHR45626:SF22">
    <property type="entry name" value="DNA REPAIR PROTEIN RAD5"/>
    <property type="match status" value="1"/>
</dbReference>
<feature type="domain" description="Helicase C-terminal" evidence="6">
    <location>
        <begin position="645"/>
        <end position="781"/>
    </location>
</feature>
<gene>
    <name evidence="7" type="ORF">B0T25DRAFT_562935</name>
</gene>
<organism evidence="7 8">
    <name type="scientific">Lasiosphaeria hispida</name>
    <dbReference type="NCBI Taxonomy" id="260671"/>
    <lineage>
        <taxon>Eukaryota</taxon>
        <taxon>Fungi</taxon>
        <taxon>Dikarya</taxon>
        <taxon>Ascomycota</taxon>
        <taxon>Pezizomycotina</taxon>
        <taxon>Sordariomycetes</taxon>
        <taxon>Sordariomycetidae</taxon>
        <taxon>Sordariales</taxon>
        <taxon>Lasiosphaeriaceae</taxon>
        <taxon>Lasiosphaeria</taxon>
    </lineage>
</organism>
<dbReference type="PROSITE" id="PS51192">
    <property type="entry name" value="HELICASE_ATP_BIND_1"/>
    <property type="match status" value="1"/>
</dbReference>
<evidence type="ECO:0000313" key="7">
    <source>
        <dbReference type="EMBL" id="KAK3363960.1"/>
    </source>
</evidence>
<dbReference type="Gene3D" id="3.40.50.10810">
    <property type="entry name" value="Tandem AAA-ATPase domain"/>
    <property type="match status" value="1"/>
</dbReference>
<dbReference type="GO" id="GO:0005634">
    <property type="term" value="C:nucleus"/>
    <property type="evidence" value="ECO:0007669"/>
    <property type="project" value="TreeGrafter"/>
</dbReference>
<dbReference type="SUPFAM" id="SSF52540">
    <property type="entry name" value="P-loop containing nucleoside triphosphate hydrolases"/>
    <property type="match status" value="2"/>
</dbReference>
<reference evidence="7" key="2">
    <citation type="submission" date="2023-06" db="EMBL/GenBank/DDBJ databases">
        <authorList>
            <consortium name="Lawrence Berkeley National Laboratory"/>
            <person name="Haridas S."/>
            <person name="Hensen N."/>
            <person name="Bonometti L."/>
            <person name="Westerberg I."/>
            <person name="Brannstrom I.O."/>
            <person name="Guillou S."/>
            <person name="Cros-Aarteil S."/>
            <person name="Calhoun S."/>
            <person name="Kuo A."/>
            <person name="Mondo S."/>
            <person name="Pangilinan J."/>
            <person name="Riley R."/>
            <person name="Labutti K."/>
            <person name="Andreopoulos B."/>
            <person name="Lipzen A."/>
            <person name="Chen C."/>
            <person name="Yanf M."/>
            <person name="Daum C."/>
            <person name="Ng V."/>
            <person name="Clum A."/>
            <person name="Steindorff A."/>
            <person name="Ohm R."/>
            <person name="Martin F."/>
            <person name="Silar P."/>
            <person name="Natvig D."/>
            <person name="Lalanne C."/>
            <person name="Gautier V."/>
            <person name="Ament-Velasquez S.L."/>
            <person name="Kruys A."/>
            <person name="Hutchinson M.I."/>
            <person name="Powell A.J."/>
            <person name="Barry K."/>
            <person name="Miller A.N."/>
            <person name="Grigoriev I.V."/>
            <person name="Debuchy R."/>
            <person name="Gladieux P."/>
            <person name="Thoren M.H."/>
            <person name="Johannesson H."/>
        </authorList>
    </citation>
    <scope>NUCLEOTIDE SEQUENCE</scope>
    <source>
        <strain evidence="7">CBS 955.72</strain>
    </source>
</reference>
<dbReference type="Pfam" id="PF00271">
    <property type="entry name" value="Helicase_C"/>
    <property type="match status" value="1"/>
</dbReference>
<dbReference type="SMART" id="SM00487">
    <property type="entry name" value="DEXDc"/>
    <property type="match status" value="1"/>
</dbReference>
<dbReference type="PANTHER" id="PTHR45626">
    <property type="entry name" value="TRANSCRIPTION TERMINATION FACTOR 2-RELATED"/>
    <property type="match status" value="1"/>
</dbReference>
<dbReference type="GO" id="GO:0008094">
    <property type="term" value="F:ATP-dependent activity, acting on DNA"/>
    <property type="evidence" value="ECO:0007669"/>
    <property type="project" value="TreeGrafter"/>
</dbReference>
<dbReference type="InterPro" id="IPR000330">
    <property type="entry name" value="SNF2_N"/>
</dbReference>
<keyword evidence="8" id="KW-1185">Reference proteome</keyword>
<dbReference type="InterPro" id="IPR001650">
    <property type="entry name" value="Helicase_C-like"/>
</dbReference>
<dbReference type="PROSITE" id="PS51194">
    <property type="entry name" value="HELICASE_CTER"/>
    <property type="match status" value="1"/>
</dbReference>
<dbReference type="Pfam" id="PF00176">
    <property type="entry name" value="SNF2-rel_dom"/>
    <property type="match status" value="1"/>
</dbReference>
<dbReference type="AlphaFoldDB" id="A0AAJ0MKM4"/>
<evidence type="ECO:0000256" key="1">
    <source>
        <dbReference type="ARBA" id="ARBA00022741"/>
    </source>
</evidence>
<evidence type="ECO:0000256" key="4">
    <source>
        <dbReference type="SAM" id="MobiDB-lite"/>
    </source>
</evidence>
<reference evidence="7" key="1">
    <citation type="journal article" date="2023" name="Mol. Phylogenet. Evol.">
        <title>Genome-scale phylogeny and comparative genomics of the fungal order Sordariales.</title>
        <authorList>
            <person name="Hensen N."/>
            <person name="Bonometti L."/>
            <person name="Westerberg I."/>
            <person name="Brannstrom I.O."/>
            <person name="Guillou S."/>
            <person name="Cros-Aarteil S."/>
            <person name="Calhoun S."/>
            <person name="Haridas S."/>
            <person name="Kuo A."/>
            <person name="Mondo S."/>
            <person name="Pangilinan J."/>
            <person name="Riley R."/>
            <person name="LaButti K."/>
            <person name="Andreopoulos B."/>
            <person name="Lipzen A."/>
            <person name="Chen C."/>
            <person name="Yan M."/>
            <person name="Daum C."/>
            <person name="Ng V."/>
            <person name="Clum A."/>
            <person name="Steindorff A."/>
            <person name="Ohm R.A."/>
            <person name="Martin F."/>
            <person name="Silar P."/>
            <person name="Natvig D.O."/>
            <person name="Lalanne C."/>
            <person name="Gautier V."/>
            <person name="Ament-Velasquez S.L."/>
            <person name="Kruys A."/>
            <person name="Hutchinson M.I."/>
            <person name="Powell A.J."/>
            <person name="Barry K."/>
            <person name="Miller A.N."/>
            <person name="Grigoriev I.V."/>
            <person name="Debuchy R."/>
            <person name="Gladieux P."/>
            <person name="Hiltunen Thoren M."/>
            <person name="Johannesson H."/>
        </authorList>
    </citation>
    <scope>NUCLEOTIDE SEQUENCE</scope>
    <source>
        <strain evidence="7">CBS 955.72</strain>
    </source>
</reference>
<evidence type="ECO:0000313" key="8">
    <source>
        <dbReference type="Proteomes" id="UP001275084"/>
    </source>
</evidence>
<evidence type="ECO:0000259" key="6">
    <source>
        <dbReference type="PROSITE" id="PS51194"/>
    </source>
</evidence>
<dbReference type="GO" id="GO:0005524">
    <property type="term" value="F:ATP binding"/>
    <property type="evidence" value="ECO:0007669"/>
    <property type="project" value="UniProtKB-KW"/>
</dbReference>
<keyword evidence="2" id="KW-0378">Hydrolase</keyword>